<dbReference type="EMBL" id="SSSM01000005">
    <property type="protein sequence ID" value="THG29681.1"/>
    <property type="molecule type" value="Genomic_DNA"/>
</dbReference>
<dbReference type="RefSeq" id="WP_136428010.1">
    <property type="nucleotide sequence ID" value="NZ_SSSM01000005.1"/>
</dbReference>
<accession>A0A4S4FHV6</accession>
<evidence type="ECO:0008006" key="3">
    <source>
        <dbReference type="Google" id="ProtNLM"/>
    </source>
</evidence>
<dbReference type="Proteomes" id="UP000309133">
    <property type="component" value="Unassembled WGS sequence"/>
</dbReference>
<organism evidence="1 2">
    <name type="scientific">Naasia lichenicola</name>
    <dbReference type="NCBI Taxonomy" id="2565933"/>
    <lineage>
        <taxon>Bacteria</taxon>
        <taxon>Bacillati</taxon>
        <taxon>Actinomycetota</taxon>
        <taxon>Actinomycetes</taxon>
        <taxon>Micrococcales</taxon>
        <taxon>Microbacteriaceae</taxon>
        <taxon>Naasia</taxon>
    </lineage>
</organism>
<dbReference type="AlphaFoldDB" id="A0A4S4FHV6"/>
<sequence>MNQRAPLPDPIDGGPFTVAQAMAAGVSRSRLRAGDLASPFHGVRSPQRPASLIGRAYAYAPKLLHGRFFSHTTAAVLLKMRMPTGFDEDVLHVSSVAPRRAPRGAGIVGHQVSIAPALVSNSRLTVASPVDTWVALGASLPLVDLVVMGDGLVRRRDPSASLQELRARIDAHGGERGSAALREAIEQMRAGTDSAPETRLRLMLTSAGLSEPEVNGVVATSRGPFHADLLFRSEGVVVEYDGEQHRTDDRQYAIDVDRLEAIGARWRIVRVDKRLLRRPDEVVSRVRSALAGS</sequence>
<protein>
    <recommendedName>
        <fullName evidence="3">DUF559 domain-containing protein</fullName>
    </recommendedName>
</protein>
<keyword evidence="2" id="KW-1185">Reference proteome</keyword>
<evidence type="ECO:0000313" key="1">
    <source>
        <dbReference type="EMBL" id="THG29681.1"/>
    </source>
</evidence>
<evidence type="ECO:0000313" key="2">
    <source>
        <dbReference type="Proteomes" id="UP000309133"/>
    </source>
</evidence>
<reference evidence="1 2" key="1">
    <citation type="submission" date="2019-04" db="EMBL/GenBank/DDBJ databases">
        <authorList>
            <person name="Jiang L."/>
        </authorList>
    </citation>
    <scope>NUCLEOTIDE SEQUENCE [LARGE SCALE GENOMIC DNA]</scope>
    <source>
        <strain evidence="1 2">YIM 131853</strain>
    </source>
</reference>
<gene>
    <name evidence="1" type="ORF">E6C64_13510</name>
</gene>
<proteinExistence type="predicted"/>
<name>A0A4S4FHV6_9MICO</name>
<comment type="caution">
    <text evidence="1">The sequence shown here is derived from an EMBL/GenBank/DDBJ whole genome shotgun (WGS) entry which is preliminary data.</text>
</comment>
<dbReference type="OrthoDB" id="3234479at2"/>